<dbReference type="AlphaFoldDB" id="A0AA35NRS2"/>
<dbReference type="EMBL" id="OX365904">
    <property type="protein sequence ID" value="CAI4064835.1"/>
    <property type="molecule type" value="Genomic_DNA"/>
</dbReference>
<dbReference type="GeneID" id="80924752"/>
<proteinExistence type="predicted"/>
<accession>A0AA35NRS2</accession>
<sequence>MNYPGSISTIMSNDSANIIIGWEDLSPGNCYISYTTNPTLGDYMLNVSAINGYTESLVATLLVPTLENATQWVNDISDYWEQLFYDDETAFCSPKCYFGLPESEHE</sequence>
<dbReference type="Proteomes" id="UP001162087">
    <property type="component" value="Chromosome 9"/>
</dbReference>
<evidence type="ECO:0000313" key="1">
    <source>
        <dbReference type="EMBL" id="CAI4064835.1"/>
    </source>
</evidence>
<keyword evidence="2" id="KW-1185">Reference proteome</keyword>
<organism evidence="1 2">
    <name type="scientific">Saccharomyces kudriavzevii (strain ATCC MYA-4449 / AS 2.2408 / CBS 8840 / NBRC 1802 / NCYC 2889)</name>
    <name type="common">Yeast</name>
    <dbReference type="NCBI Taxonomy" id="226230"/>
    <lineage>
        <taxon>Eukaryota</taxon>
        <taxon>Fungi</taxon>
        <taxon>Dikarya</taxon>
        <taxon>Ascomycota</taxon>
        <taxon>Saccharomycotina</taxon>
        <taxon>Saccharomycetes</taxon>
        <taxon>Saccharomycetales</taxon>
        <taxon>Saccharomycetaceae</taxon>
        <taxon>Saccharomyces</taxon>
    </lineage>
</organism>
<evidence type="ECO:0000313" key="2">
    <source>
        <dbReference type="Proteomes" id="UP001162087"/>
    </source>
</evidence>
<dbReference type="RefSeq" id="XP_056088452.1">
    <property type="nucleotide sequence ID" value="XM_056228763.1"/>
</dbReference>
<gene>
    <name evidence="1" type="primary">SKDI09G1470</name>
    <name evidence="1" type="ORF">SKDI_09G1470</name>
</gene>
<reference evidence="1" key="1">
    <citation type="submission" date="2022-10" db="EMBL/GenBank/DDBJ databases">
        <authorList>
            <person name="Byrne P K."/>
        </authorList>
    </citation>
    <scope>NUCLEOTIDE SEQUENCE</scope>
    <source>
        <strain evidence="1">IFO1802</strain>
    </source>
</reference>
<protein>
    <submittedName>
        <fullName evidence="1">Uncharacterized protein</fullName>
    </submittedName>
</protein>
<name>A0AA35NRS2_SACK1</name>